<evidence type="ECO:0000256" key="1">
    <source>
        <dbReference type="ARBA" id="ARBA00022722"/>
    </source>
</evidence>
<dbReference type="PROSITE" id="PS50142">
    <property type="entry name" value="RNASE_3_2"/>
    <property type="match status" value="1"/>
</dbReference>
<name>A0A9P8N7A7_9HYPO</name>
<evidence type="ECO:0000256" key="5">
    <source>
        <dbReference type="PROSITE-ProRule" id="PRU00266"/>
    </source>
</evidence>
<dbReference type="GO" id="GO:0005654">
    <property type="term" value="C:nucleoplasm"/>
    <property type="evidence" value="ECO:0007669"/>
    <property type="project" value="TreeGrafter"/>
</dbReference>
<dbReference type="GO" id="GO:0034475">
    <property type="term" value="P:U4 snRNA 3'-end processing"/>
    <property type="evidence" value="ECO:0007669"/>
    <property type="project" value="TreeGrafter"/>
</dbReference>
<dbReference type="SUPFAM" id="SSF54768">
    <property type="entry name" value="dsRNA-binding domain-like"/>
    <property type="match status" value="1"/>
</dbReference>
<keyword evidence="3" id="KW-0378">Hydrolase</keyword>
<evidence type="ECO:0000256" key="2">
    <source>
        <dbReference type="ARBA" id="ARBA00022759"/>
    </source>
</evidence>
<dbReference type="RefSeq" id="XP_044724592.1">
    <property type="nucleotide sequence ID" value="XM_044860959.1"/>
</dbReference>
<protein>
    <submittedName>
        <fullName evidence="9">Ribonuclease III domain-containing protein</fullName>
    </submittedName>
</protein>
<dbReference type="Proteomes" id="UP000824596">
    <property type="component" value="Unassembled WGS sequence"/>
</dbReference>
<dbReference type="GO" id="GO:0003723">
    <property type="term" value="F:RNA binding"/>
    <property type="evidence" value="ECO:0007669"/>
    <property type="project" value="UniProtKB-UniRule"/>
</dbReference>
<keyword evidence="1" id="KW-0540">Nuclease</keyword>
<dbReference type="SMART" id="SM00535">
    <property type="entry name" value="RIBOc"/>
    <property type="match status" value="1"/>
</dbReference>
<feature type="region of interest" description="Disordered" evidence="6">
    <location>
        <begin position="1"/>
        <end position="39"/>
    </location>
</feature>
<dbReference type="Gene3D" id="1.10.1520.10">
    <property type="entry name" value="Ribonuclease III domain"/>
    <property type="match status" value="1"/>
</dbReference>
<evidence type="ECO:0000256" key="6">
    <source>
        <dbReference type="SAM" id="MobiDB-lite"/>
    </source>
</evidence>
<sequence>MTKRPASSLETGESLGGAEAPSKRKCSTESAGWESATPAGEVSTALDRAASGLALPSLVAVTPWISSEISSDLPPLPKILDPELEEVAFTHPGLGLVQNYERLEWLGDAYLELIASSLIYQTFGRTPSGRCSQLRELLIRNTTLAQYFRQYDMHLRAKLPSDLVKSGELGRGRSSDKDQLKTQGDMFEAYVAAVIVSDPQNGLANVVCWLKTLWGHTIRHKIVENEKLLSGLPPSNVKAAYLAPGARDLNAKDRLRAIVGAKGVSIRYEDIPGNSKHKDFGMPLFTVGVYLDGWGEKNKLLGTGTAMQKKEAGHKAATMALENKKLMKLYGAKKEAFQEALQEAARTAESVDEQGPAS</sequence>
<reference evidence="9" key="1">
    <citation type="submission" date="2021-09" db="EMBL/GenBank/DDBJ databases">
        <title>A high-quality genome of the endoparasitic fungus Hirsutella rhossiliensis with a comparison of Hirsutella genomes reveals transposable elements contributing to genome size variation.</title>
        <authorList>
            <person name="Lin R."/>
            <person name="Jiao Y."/>
            <person name="Sun X."/>
            <person name="Ling J."/>
            <person name="Xie B."/>
            <person name="Cheng X."/>
        </authorList>
    </citation>
    <scope>NUCLEOTIDE SEQUENCE</scope>
    <source>
        <strain evidence="9">HR02</strain>
    </source>
</reference>
<keyword evidence="2" id="KW-0255">Endonuclease</keyword>
<dbReference type="PANTHER" id="PTHR11207">
    <property type="entry name" value="RIBONUCLEASE III"/>
    <property type="match status" value="1"/>
</dbReference>
<dbReference type="GO" id="GO:0006369">
    <property type="term" value="P:termination of RNA polymerase II transcription"/>
    <property type="evidence" value="ECO:0007669"/>
    <property type="project" value="TreeGrafter"/>
</dbReference>
<evidence type="ECO:0000313" key="10">
    <source>
        <dbReference type="Proteomes" id="UP000824596"/>
    </source>
</evidence>
<dbReference type="PROSITE" id="PS50137">
    <property type="entry name" value="DS_RBD"/>
    <property type="match status" value="1"/>
</dbReference>
<organism evidence="9 10">
    <name type="scientific">Hirsutella rhossiliensis</name>
    <dbReference type="NCBI Taxonomy" id="111463"/>
    <lineage>
        <taxon>Eukaryota</taxon>
        <taxon>Fungi</taxon>
        <taxon>Dikarya</taxon>
        <taxon>Ascomycota</taxon>
        <taxon>Pezizomycotina</taxon>
        <taxon>Sordariomycetes</taxon>
        <taxon>Hypocreomycetidae</taxon>
        <taxon>Hypocreales</taxon>
        <taxon>Ophiocordycipitaceae</taxon>
        <taxon>Hirsutella</taxon>
    </lineage>
</organism>
<dbReference type="GO" id="GO:0004525">
    <property type="term" value="F:ribonuclease III activity"/>
    <property type="evidence" value="ECO:0007669"/>
    <property type="project" value="InterPro"/>
</dbReference>
<dbReference type="OrthoDB" id="2392202at2759"/>
<dbReference type="Gene3D" id="3.30.160.20">
    <property type="match status" value="1"/>
</dbReference>
<accession>A0A9P8N7A7</accession>
<keyword evidence="4 5" id="KW-0694">RNA-binding</keyword>
<dbReference type="GeneID" id="68351617"/>
<feature type="domain" description="DRBM" evidence="7">
    <location>
        <begin position="250"/>
        <end position="326"/>
    </location>
</feature>
<keyword evidence="10" id="KW-1185">Reference proteome</keyword>
<dbReference type="EMBL" id="JAIZPD010000002">
    <property type="protein sequence ID" value="KAH0967079.1"/>
    <property type="molecule type" value="Genomic_DNA"/>
</dbReference>
<proteinExistence type="predicted"/>
<evidence type="ECO:0000259" key="8">
    <source>
        <dbReference type="PROSITE" id="PS50142"/>
    </source>
</evidence>
<dbReference type="InterPro" id="IPR000999">
    <property type="entry name" value="RNase_III_dom"/>
</dbReference>
<dbReference type="Pfam" id="PF00636">
    <property type="entry name" value="Ribonuclease_3"/>
    <property type="match status" value="1"/>
</dbReference>
<evidence type="ECO:0000259" key="7">
    <source>
        <dbReference type="PROSITE" id="PS50137"/>
    </source>
</evidence>
<evidence type="ECO:0000313" key="9">
    <source>
        <dbReference type="EMBL" id="KAH0967079.1"/>
    </source>
</evidence>
<dbReference type="CDD" id="cd00593">
    <property type="entry name" value="RIBOc"/>
    <property type="match status" value="1"/>
</dbReference>
<comment type="caution">
    <text evidence="9">The sequence shown here is derived from an EMBL/GenBank/DDBJ whole genome shotgun (WGS) entry which is preliminary data.</text>
</comment>
<dbReference type="PANTHER" id="PTHR11207:SF0">
    <property type="entry name" value="RIBONUCLEASE 3"/>
    <property type="match status" value="1"/>
</dbReference>
<dbReference type="Pfam" id="PF00035">
    <property type="entry name" value="dsrm"/>
    <property type="match status" value="1"/>
</dbReference>
<dbReference type="SUPFAM" id="SSF69065">
    <property type="entry name" value="RNase III domain-like"/>
    <property type="match status" value="1"/>
</dbReference>
<evidence type="ECO:0000256" key="3">
    <source>
        <dbReference type="ARBA" id="ARBA00022801"/>
    </source>
</evidence>
<dbReference type="AlphaFoldDB" id="A0A9P8N7A7"/>
<dbReference type="SMART" id="SM00358">
    <property type="entry name" value="DSRM"/>
    <property type="match status" value="1"/>
</dbReference>
<evidence type="ECO:0000256" key="4">
    <source>
        <dbReference type="ARBA" id="ARBA00022884"/>
    </source>
</evidence>
<dbReference type="GO" id="GO:0006364">
    <property type="term" value="P:rRNA processing"/>
    <property type="evidence" value="ECO:0007669"/>
    <property type="project" value="TreeGrafter"/>
</dbReference>
<dbReference type="InterPro" id="IPR014720">
    <property type="entry name" value="dsRBD_dom"/>
</dbReference>
<dbReference type="PROSITE" id="PS00517">
    <property type="entry name" value="RNASE_3_1"/>
    <property type="match status" value="1"/>
</dbReference>
<dbReference type="InterPro" id="IPR036389">
    <property type="entry name" value="RNase_III_sf"/>
</dbReference>
<feature type="domain" description="RNase III" evidence="8">
    <location>
        <begin position="66"/>
        <end position="199"/>
    </location>
</feature>
<gene>
    <name evidence="9" type="ORF">HRG_02488</name>
</gene>